<name>A0ABR6YGS7_9BURK</name>
<dbReference type="EMBL" id="JACOGA010000022">
    <property type="protein sequence ID" value="MBC3875722.1"/>
    <property type="molecule type" value="Genomic_DNA"/>
</dbReference>
<evidence type="ECO:0000313" key="6">
    <source>
        <dbReference type="Proteomes" id="UP000624279"/>
    </source>
</evidence>
<dbReference type="InterPro" id="IPR027278">
    <property type="entry name" value="ACCD_DCysDesulf"/>
</dbReference>
<dbReference type="Proteomes" id="UP000624279">
    <property type="component" value="Unassembled WGS sequence"/>
</dbReference>
<dbReference type="SUPFAM" id="SSF53686">
    <property type="entry name" value="Tryptophan synthase beta subunit-like PLP-dependent enzymes"/>
    <property type="match status" value="1"/>
</dbReference>
<dbReference type="Gene3D" id="3.40.50.1100">
    <property type="match status" value="2"/>
</dbReference>
<dbReference type="PANTHER" id="PTHR43780:SF2">
    <property type="entry name" value="1-AMINOCYCLOPROPANE-1-CARBOXYLATE DEAMINASE-RELATED"/>
    <property type="match status" value="1"/>
</dbReference>
<organism evidence="5 6">
    <name type="scientific">Undibacterium flavidum</name>
    <dbReference type="NCBI Taxonomy" id="2762297"/>
    <lineage>
        <taxon>Bacteria</taxon>
        <taxon>Pseudomonadati</taxon>
        <taxon>Pseudomonadota</taxon>
        <taxon>Betaproteobacteria</taxon>
        <taxon>Burkholderiales</taxon>
        <taxon>Oxalobacteraceae</taxon>
        <taxon>Undibacterium</taxon>
    </lineage>
</organism>
<keyword evidence="6" id="KW-1185">Reference proteome</keyword>
<evidence type="ECO:0000259" key="4">
    <source>
        <dbReference type="Pfam" id="PF00291"/>
    </source>
</evidence>
<dbReference type="InterPro" id="IPR036052">
    <property type="entry name" value="TrpB-like_PALP_sf"/>
</dbReference>
<accession>A0ABR6YGS7</accession>
<comment type="similarity">
    <text evidence="2">Belongs to the ACC deaminase/D-cysteine desulfhydrase family.</text>
</comment>
<protein>
    <submittedName>
        <fullName evidence="5">Pyridoxal-phosphate dependent enzyme</fullName>
    </submittedName>
</protein>
<reference evidence="5 6" key="1">
    <citation type="submission" date="2020-08" db="EMBL/GenBank/DDBJ databases">
        <title>Novel species isolated from subtropical streams in China.</title>
        <authorList>
            <person name="Lu H."/>
        </authorList>
    </citation>
    <scope>NUCLEOTIDE SEQUENCE [LARGE SCALE GENOMIC DNA]</scope>
    <source>
        <strain evidence="5 6">LX15W</strain>
    </source>
</reference>
<evidence type="ECO:0000256" key="1">
    <source>
        <dbReference type="ARBA" id="ARBA00001933"/>
    </source>
</evidence>
<gene>
    <name evidence="5" type="ORF">H8K55_19190</name>
</gene>
<dbReference type="Pfam" id="PF00291">
    <property type="entry name" value="PALP"/>
    <property type="match status" value="1"/>
</dbReference>
<keyword evidence="3" id="KW-0663">Pyridoxal phosphate</keyword>
<evidence type="ECO:0000256" key="2">
    <source>
        <dbReference type="ARBA" id="ARBA00008639"/>
    </source>
</evidence>
<dbReference type="PIRSF" id="PIRSF006278">
    <property type="entry name" value="ACCD_DCysDesulf"/>
    <property type="match status" value="1"/>
</dbReference>
<comment type="caution">
    <text evidence="5">The sequence shown here is derived from an EMBL/GenBank/DDBJ whole genome shotgun (WGS) entry which is preliminary data.</text>
</comment>
<dbReference type="PANTHER" id="PTHR43780">
    <property type="entry name" value="1-AMINOCYCLOPROPANE-1-CARBOXYLATE DEAMINASE-RELATED"/>
    <property type="match status" value="1"/>
</dbReference>
<feature type="domain" description="Tryptophan synthase beta chain-like PALP" evidence="4">
    <location>
        <begin position="19"/>
        <end position="293"/>
    </location>
</feature>
<proteinExistence type="inferred from homology"/>
<sequence length="304" mass="33653">MNFLSHSSPLQNIQSPLFPGIDLWVKRDDLLQPQVSGNKFRKLKHTLLAADPRLTTLVSMGGAWSNHLHALAHAGHILGFRTIGLVRGIPGEAQALTATLEDCRQLGMELHFVSRADYRELRDQIDHWRLWVPPESNNYLWLPEGGSSVEAVRGMAELVDEVRHELGEHPSNMIVACGTGTSLAGIVAGMQDRGRVIGIAAVQNSQYLRAQIQELLVRAEHPAYDNFDILHEFTHGGFAKTSPQLLAFCDRFFADTHIPVEPIYTGKMFYALHQLCHAGKFSAGERVVAVHTGGLQGNRGFLQS</sequence>
<evidence type="ECO:0000313" key="5">
    <source>
        <dbReference type="EMBL" id="MBC3875722.1"/>
    </source>
</evidence>
<evidence type="ECO:0000256" key="3">
    <source>
        <dbReference type="ARBA" id="ARBA00022898"/>
    </source>
</evidence>
<dbReference type="InterPro" id="IPR001926">
    <property type="entry name" value="TrpB-like_PALP"/>
</dbReference>
<dbReference type="RefSeq" id="WP_186943684.1">
    <property type="nucleotide sequence ID" value="NZ_JACOGA010000022.1"/>
</dbReference>
<comment type="cofactor">
    <cofactor evidence="1">
        <name>pyridoxal 5'-phosphate</name>
        <dbReference type="ChEBI" id="CHEBI:597326"/>
    </cofactor>
</comment>